<dbReference type="RefSeq" id="WP_022391212.1">
    <property type="nucleotide sequence ID" value="NZ_AP028032.1"/>
</dbReference>
<comment type="caution">
    <text evidence="2">The sequence shown here is derived from an EMBL/GenBank/DDBJ whole genome shotgun (WGS) entry which is preliminary data.</text>
</comment>
<reference evidence="2 3" key="1">
    <citation type="journal article" date="2018" name="Nat. Biotechnol.">
        <title>A standardized bacterial taxonomy based on genome phylogeny substantially revises the tree of life.</title>
        <authorList>
            <person name="Parks D.H."/>
            <person name="Chuvochina M."/>
            <person name="Waite D.W."/>
            <person name="Rinke C."/>
            <person name="Skarshewski A."/>
            <person name="Chaumeil P.A."/>
            <person name="Hugenholtz P."/>
        </authorList>
    </citation>
    <scope>NUCLEOTIDE SEQUENCE [LARGE SCALE GENOMIC DNA]</scope>
    <source>
        <strain evidence="2">UBA11482</strain>
    </source>
</reference>
<gene>
    <name evidence="2" type="ORF">DDY73_06215</name>
</gene>
<dbReference type="Pfam" id="PF14127">
    <property type="entry name" value="DUF4294"/>
    <property type="match status" value="1"/>
</dbReference>
<accession>A0A354M245</accession>
<dbReference type="AlphaFoldDB" id="A0A354M245"/>
<dbReference type="EMBL" id="DNWC01000084">
    <property type="protein sequence ID" value="HBJ08584.1"/>
    <property type="molecule type" value="Genomic_DNA"/>
</dbReference>
<proteinExistence type="predicted"/>
<keyword evidence="1" id="KW-0732">Signal</keyword>
<dbReference type="GeneID" id="92928984"/>
<evidence type="ECO:0000313" key="2">
    <source>
        <dbReference type="EMBL" id="HBJ08584.1"/>
    </source>
</evidence>
<feature type="chain" id="PRO_5016874643" evidence="1">
    <location>
        <begin position="24"/>
        <end position="197"/>
    </location>
</feature>
<organism evidence="2 3">
    <name type="scientific">Coprobacter fastidiosus</name>
    <dbReference type="NCBI Taxonomy" id="1099853"/>
    <lineage>
        <taxon>Bacteria</taxon>
        <taxon>Pseudomonadati</taxon>
        <taxon>Bacteroidota</taxon>
        <taxon>Bacteroidia</taxon>
        <taxon>Bacteroidales</taxon>
        <taxon>Barnesiellaceae</taxon>
        <taxon>Coprobacter</taxon>
    </lineage>
</organism>
<evidence type="ECO:0000256" key="1">
    <source>
        <dbReference type="SAM" id="SignalP"/>
    </source>
</evidence>
<sequence length="197" mass="23131">MKKVVVIICSIVCLCGLTSPIHSQSVAYNQMYRTIIENGDTVWMVLMRPVYCFPPLKFKNSKEEKYYWRTVRDVKKTLPYAKLVYNALIETYEYIQTLPEKERKAHLKRMEKELFKEYKPVLKTFTYSQAKLLIKLIDRECNQSSFNLIKAFLGGFRANVWQTFGSLFGVSLKKEWEPEGSDKMLERICILVESGQL</sequence>
<dbReference type="Proteomes" id="UP000262954">
    <property type="component" value="Unassembled WGS sequence"/>
</dbReference>
<protein>
    <submittedName>
        <fullName evidence="2">DUF4294 domain-containing protein</fullName>
    </submittedName>
</protein>
<feature type="signal peptide" evidence="1">
    <location>
        <begin position="1"/>
        <end position="23"/>
    </location>
</feature>
<evidence type="ECO:0000313" key="3">
    <source>
        <dbReference type="Proteomes" id="UP000262954"/>
    </source>
</evidence>
<name>A0A354M245_9BACT</name>
<dbReference type="InterPro" id="IPR025636">
    <property type="entry name" value="DUF4294"/>
</dbReference>